<keyword evidence="3 4" id="KW-0460">Magnesium</keyword>
<dbReference type="PANTHER" id="PTHR20854:SF4">
    <property type="entry name" value="INOSITOL-1-MONOPHOSPHATASE-RELATED"/>
    <property type="match status" value="1"/>
</dbReference>
<sequence>MNKDWLKIMDEKIQSWLQIARKNALESVNKDLKVDTKTSRKDLVTNVDKDNEQFLVRKIRENDPNSKILGEEGFGDKFNSMEGHVWIIDPIDGTMNFVKERNYFAIMVSLYVDGKGVLGYILDVVNNDLYHGIFGKVYRNNELLNKPDDIHLDYGLMGMSAPLLIENAYNMQTIAKQSEGVRIYGSAGIQLISVIKGELVGYISHLKPWDIAAGRVMCESLGLTVTTIDGNKLDMVSSETVLVATKIAHKEILDLVK</sequence>
<evidence type="ECO:0000256" key="3">
    <source>
        <dbReference type="ARBA" id="ARBA00022842"/>
    </source>
</evidence>
<dbReference type="PRINTS" id="PR00377">
    <property type="entry name" value="IMPHPHTASES"/>
</dbReference>
<dbReference type="PANTHER" id="PTHR20854">
    <property type="entry name" value="INOSITOL MONOPHOSPHATASE"/>
    <property type="match status" value="1"/>
</dbReference>
<comment type="cofactor">
    <cofactor evidence="4">
        <name>Mg(2+)</name>
        <dbReference type="ChEBI" id="CHEBI:18420"/>
    </cofactor>
</comment>
<reference evidence="5" key="1">
    <citation type="submission" date="2018-08" db="EMBL/GenBank/DDBJ databases">
        <title>Comparative genomics of wild bee and flower associated Lactobacillus reveals potential adaptation to the bee host.</title>
        <authorList>
            <person name="Vuong H.Q."/>
            <person name="Mcfrederick Q.S."/>
        </authorList>
    </citation>
    <scope>NUCLEOTIDE SEQUENCE</scope>
    <source>
        <strain evidence="5">HV_63</strain>
    </source>
</reference>
<protein>
    <submittedName>
        <fullName evidence="5">Inositol monophosphatase family protein</fullName>
    </submittedName>
</protein>
<dbReference type="Gene3D" id="3.30.540.10">
    <property type="entry name" value="Fructose-1,6-Bisphosphatase, subunit A, domain 1"/>
    <property type="match status" value="1"/>
</dbReference>
<evidence type="ECO:0000313" key="6">
    <source>
        <dbReference type="Proteomes" id="UP000784700"/>
    </source>
</evidence>
<dbReference type="GO" id="GO:0008934">
    <property type="term" value="F:inositol monophosphate 1-phosphatase activity"/>
    <property type="evidence" value="ECO:0007669"/>
    <property type="project" value="TreeGrafter"/>
</dbReference>
<keyword evidence="1 4" id="KW-0479">Metal-binding</keyword>
<dbReference type="GO" id="GO:0006020">
    <property type="term" value="P:inositol metabolic process"/>
    <property type="evidence" value="ECO:0007669"/>
    <property type="project" value="TreeGrafter"/>
</dbReference>
<name>A0A2S2JJJ2_9LACO</name>
<dbReference type="Proteomes" id="UP000784700">
    <property type="component" value="Unassembled WGS sequence"/>
</dbReference>
<feature type="binding site" evidence="4">
    <location>
        <position position="89"/>
    </location>
    <ligand>
        <name>Mg(2+)</name>
        <dbReference type="ChEBI" id="CHEBI:18420"/>
        <label>1</label>
        <note>catalytic</note>
    </ligand>
</feature>
<feature type="binding site" evidence="4">
    <location>
        <position position="71"/>
    </location>
    <ligand>
        <name>Mg(2+)</name>
        <dbReference type="ChEBI" id="CHEBI:18420"/>
        <label>1</label>
        <note>catalytic</note>
    </ligand>
</feature>
<dbReference type="PROSITE" id="PS00629">
    <property type="entry name" value="IMP_1"/>
    <property type="match status" value="1"/>
</dbReference>
<gene>
    <name evidence="5" type="ORF">DY130_03125</name>
</gene>
<comment type="caution">
    <text evidence="5">The sequence shown here is derived from an EMBL/GenBank/DDBJ whole genome shotgun (WGS) entry which is preliminary data.</text>
</comment>
<feature type="binding site" evidence="4">
    <location>
        <position position="210"/>
    </location>
    <ligand>
        <name>Mg(2+)</name>
        <dbReference type="ChEBI" id="CHEBI:18420"/>
        <label>1</label>
        <note>catalytic</note>
    </ligand>
</feature>
<dbReference type="InterPro" id="IPR020583">
    <property type="entry name" value="Inositol_monoP_metal-BS"/>
</dbReference>
<keyword evidence="2" id="KW-0378">Hydrolase</keyword>
<dbReference type="OrthoDB" id="9772456at2"/>
<dbReference type="RefSeq" id="WP_108982419.1">
    <property type="nucleotide sequence ID" value="NZ_BAABXB010000041.1"/>
</dbReference>
<organism evidence="5 6">
    <name type="scientific">Apilactobacillus micheneri</name>
    <dbReference type="NCBI Taxonomy" id="1899430"/>
    <lineage>
        <taxon>Bacteria</taxon>
        <taxon>Bacillati</taxon>
        <taxon>Bacillota</taxon>
        <taxon>Bacilli</taxon>
        <taxon>Lactobacillales</taxon>
        <taxon>Lactobacillaceae</taxon>
        <taxon>Apilactobacillus</taxon>
    </lineage>
</organism>
<feature type="binding site" evidence="4">
    <location>
        <position position="92"/>
    </location>
    <ligand>
        <name>Mg(2+)</name>
        <dbReference type="ChEBI" id="CHEBI:18420"/>
        <label>1</label>
        <note>catalytic</note>
    </ligand>
</feature>
<dbReference type="GO" id="GO:0007165">
    <property type="term" value="P:signal transduction"/>
    <property type="evidence" value="ECO:0007669"/>
    <property type="project" value="TreeGrafter"/>
</dbReference>
<feature type="binding site" evidence="4">
    <location>
        <position position="91"/>
    </location>
    <ligand>
        <name>Mg(2+)</name>
        <dbReference type="ChEBI" id="CHEBI:18420"/>
        <label>1</label>
        <note>catalytic</note>
    </ligand>
</feature>
<dbReference type="CDD" id="cd01637">
    <property type="entry name" value="IMPase_like"/>
    <property type="match status" value="1"/>
</dbReference>
<dbReference type="GO" id="GO:0046872">
    <property type="term" value="F:metal ion binding"/>
    <property type="evidence" value="ECO:0007669"/>
    <property type="project" value="UniProtKB-KW"/>
</dbReference>
<dbReference type="Gene3D" id="3.40.190.80">
    <property type="match status" value="1"/>
</dbReference>
<dbReference type="GeneID" id="58108173"/>
<dbReference type="InterPro" id="IPR000760">
    <property type="entry name" value="Inositol_monophosphatase-like"/>
</dbReference>
<evidence type="ECO:0000313" key="5">
    <source>
        <dbReference type="EMBL" id="TPR45200.1"/>
    </source>
</evidence>
<evidence type="ECO:0000256" key="1">
    <source>
        <dbReference type="ARBA" id="ARBA00022723"/>
    </source>
</evidence>
<accession>A0A2S2JJJ2</accession>
<dbReference type="EMBL" id="QUBG01000002">
    <property type="protein sequence ID" value="TPR45200.1"/>
    <property type="molecule type" value="Genomic_DNA"/>
</dbReference>
<dbReference type="SUPFAM" id="SSF56655">
    <property type="entry name" value="Carbohydrate phosphatase"/>
    <property type="match status" value="1"/>
</dbReference>
<proteinExistence type="predicted"/>
<evidence type="ECO:0000256" key="4">
    <source>
        <dbReference type="PIRSR" id="PIRSR600760-2"/>
    </source>
</evidence>
<dbReference type="Pfam" id="PF00459">
    <property type="entry name" value="Inositol_P"/>
    <property type="match status" value="1"/>
</dbReference>
<dbReference type="AlphaFoldDB" id="A0A2S2JJJ2"/>
<evidence type="ECO:0000256" key="2">
    <source>
        <dbReference type="ARBA" id="ARBA00022801"/>
    </source>
</evidence>